<gene>
    <name evidence="2" type="ORF">GCM10008905_33210</name>
</gene>
<evidence type="ECO:0000313" key="2">
    <source>
        <dbReference type="EMBL" id="GAA0731157.1"/>
    </source>
</evidence>
<dbReference type="Proteomes" id="UP001500339">
    <property type="component" value="Unassembled WGS sequence"/>
</dbReference>
<dbReference type="EMBL" id="BAAACF010000013">
    <property type="protein sequence ID" value="GAA0731157.1"/>
    <property type="molecule type" value="Genomic_DNA"/>
</dbReference>
<reference evidence="2 3" key="1">
    <citation type="journal article" date="2019" name="Int. J. Syst. Evol. Microbiol.">
        <title>The Global Catalogue of Microorganisms (GCM) 10K type strain sequencing project: providing services to taxonomists for standard genome sequencing and annotation.</title>
        <authorList>
            <consortium name="The Broad Institute Genomics Platform"/>
            <consortium name="The Broad Institute Genome Sequencing Center for Infectious Disease"/>
            <person name="Wu L."/>
            <person name="Ma J."/>
        </authorList>
    </citation>
    <scope>NUCLEOTIDE SEQUENCE [LARGE SCALE GENOMIC DNA]</scope>
    <source>
        <strain evidence="2 3">JCM 1405</strain>
    </source>
</reference>
<sequence length="171" mass="18336">MKKRTIIATLALTLTLGLGVTAYASTTAPENTNNTAISSNRRIGMGRMMNGGSFGYDMMTSLLKNKLNMTDDEIKTALTSGKTMWQIAEEKGISQEDFKKAMLEERTKAIDEAITNGKITKEEGDALKERVNTNIENCTLDGENGLKGNRGFGGMMGNGRGKGGRGCGGNL</sequence>
<feature type="chain" id="PRO_5047242593" description="DUF2680 domain-containing protein" evidence="1">
    <location>
        <begin position="25"/>
        <end position="171"/>
    </location>
</feature>
<dbReference type="RefSeq" id="WP_343771568.1">
    <property type="nucleotide sequence ID" value="NZ_BAAACF010000013.1"/>
</dbReference>
<comment type="caution">
    <text evidence="2">The sequence shown here is derived from an EMBL/GenBank/DDBJ whole genome shotgun (WGS) entry which is preliminary data.</text>
</comment>
<keyword evidence="1" id="KW-0732">Signal</keyword>
<protein>
    <recommendedName>
        <fullName evidence="4">DUF2680 domain-containing protein</fullName>
    </recommendedName>
</protein>
<evidence type="ECO:0000256" key="1">
    <source>
        <dbReference type="SAM" id="SignalP"/>
    </source>
</evidence>
<accession>A0ABN1J7H0</accession>
<organism evidence="2 3">
    <name type="scientific">Clostridium malenominatum</name>
    <dbReference type="NCBI Taxonomy" id="1539"/>
    <lineage>
        <taxon>Bacteria</taxon>
        <taxon>Bacillati</taxon>
        <taxon>Bacillota</taxon>
        <taxon>Clostridia</taxon>
        <taxon>Eubacteriales</taxon>
        <taxon>Clostridiaceae</taxon>
        <taxon>Clostridium</taxon>
    </lineage>
</organism>
<feature type="signal peptide" evidence="1">
    <location>
        <begin position="1"/>
        <end position="24"/>
    </location>
</feature>
<evidence type="ECO:0008006" key="4">
    <source>
        <dbReference type="Google" id="ProtNLM"/>
    </source>
</evidence>
<keyword evidence="3" id="KW-1185">Reference proteome</keyword>
<proteinExistence type="predicted"/>
<name>A0ABN1J7H0_9CLOT</name>
<evidence type="ECO:0000313" key="3">
    <source>
        <dbReference type="Proteomes" id="UP001500339"/>
    </source>
</evidence>